<organism evidence="1 2">
    <name type="scientific">Mucilaginibacter ginsenosidivorans</name>
    <dbReference type="NCBI Taxonomy" id="398053"/>
    <lineage>
        <taxon>Bacteria</taxon>
        <taxon>Pseudomonadati</taxon>
        <taxon>Bacteroidota</taxon>
        <taxon>Sphingobacteriia</taxon>
        <taxon>Sphingobacteriales</taxon>
        <taxon>Sphingobacteriaceae</taxon>
        <taxon>Mucilaginibacter</taxon>
    </lineage>
</organism>
<dbReference type="Proteomes" id="UP000321479">
    <property type="component" value="Chromosome"/>
</dbReference>
<name>A0A5B8V0E8_9SPHI</name>
<dbReference type="PROSITE" id="PS51257">
    <property type="entry name" value="PROKAR_LIPOPROTEIN"/>
    <property type="match status" value="1"/>
</dbReference>
<evidence type="ECO:0000313" key="2">
    <source>
        <dbReference type="Proteomes" id="UP000321479"/>
    </source>
</evidence>
<protein>
    <submittedName>
        <fullName evidence="1">Uncharacterized protein</fullName>
    </submittedName>
</protein>
<keyword evidence="2" id="KW-1185">Reference proteome</keyword>
<proteinExistence type="predicted"/>
<accession>A0A5B8V0E8</accession>
<gene>
    <name evidence="1" type="ORF">FRZ54_20395</name>
</gene>
<dbReference type="RefSeq" id="WP_147033657.1">
    <property type="nucleotide sequence ID" value="NZ_CP042436.1"/>
</dbReference>
<dbReference type="EMBL" id="CP042436">
    <property type="protein sequence ID" value="QEC64824.1"/>
    <property type="molecule type" value="Genomic_DNA"/>
</dbReference>
<dbReference type="AlphaFoldDB" id="A0A5B8V0E8"/>
<sequence>MKPYLVILLIILLASCNSDNPEKKYGLDFNKNRLELGLPALQPGWKLVKNDQSVLRWAPEGNLTGVGFIHKQVTIKDNKIYGEENRFEGAKKYRRDGVDYNEEVYISCYFNDTEQISEWGCMFKGARNPINGSASEEDTKITLKQADSIITSWGIKY</sequence>
<evidence type="ECO:0000313" key="1">
    <source>
        <dbReference type="EMBL" id="QEC64824.1"/>
    </source>
</evidence>
<dbReference type="KEGG" id="mgin:FRZ54_20395"/>
<reference evidence="1 2" key="1">
    <citation type="journal article" date="2017" name="Curr. Microbiol.">
        <title>Mucilaginibacter ginsenosidivorans sp. nov., Isolated from Soil of Ginseng Field.</title>
        <authorList>
            <person name="Kim M.M."/>
            <person name="Siddiqi M.Z."/>
            <person name="Im W.T."/>
        </authorList>
    </citation>
    <scope>NUCLEOTIDE SEQUENCE [LARGE SCALE GENOMIC DNA]</scope>
    <source>
        <strain evidence="1 2">Gsoil 3017</strain>
    </source>
</reference>